<evidence type="ECO:0000259" key="1">
    <source>
        <dbReference type="Pfam" id="PF00425"/>
    </source>
</evidence>
<name>V8QS62_9BURK</name>
<dbReference type="EMBL" id="AYXT01000009">
    <property type="protein sequence ID" value="ETF02816.1"/>
    <property type="molecule type" value="Genomic_DNA"/>
</dbReference>
<dbReference type="SUPFAM" id="SSF56322">
    <property type="entry name" value="ADC synthase"/>
    <property type="match status" value="1"/>
</dbReference>
<keyword evidence="3" id="KW-1185">Reference proteome</keyword>
<evidence type="ECO:0000313" key="3">
    <source>
        <dbReference type="Proteomes" id="UP000018733"/>
    </source>
</evidence>
<feature type="domain" description="Chorismate-utilising enzyme C-terminal" evidence="1">
    <location>
        <begin position="82"/>
        <end position="334"/>
    </location>
</feature>
<dbReference type="Pfam" id="PF00425">
    <property type="entry name" value="Chorismate_bind"/>
    <property type="match status" value="1"/>
</dbReference>
<dbReference type="InterPro" id="IPR019999">
    <property type="entry name" value="Anth_synth_I-like"/>
</dbReference>
<dbReference type="NCBIfam" id="TIGR00553">
    <property type="entry name" value="pabB"/>
    <property type="match status" value="1"/>
</dbReference>
<dbReference type="InterPro" id="IPR005801">
    <property type="entry name" value="ADC_synthase"/>
</dbReference>
<dbReference type="GO" id="GO:0046820">
    <property type="term" value="F:4-amino-4-deoxychorismate synthase activity"/>
    <property type="evidence" value="ECO:0007669"/>
    <property type="project" value="TreeGrafter"/>
</dbReference>
<dbReference type="PATRIC" id="fig|1424334.3.peg.1649"/>
<protein>
    <submittedName>
        <fullName evidence="2">Aminodeoxychorismate synthase</fullName>
    </submittedName>
</protein>
<organism evidence="2 3">
    <name type="scientific">Advenella kashmirensis W13003</name>
    <dbReference type="NCBI Taxonomy" id="1424334"/>
    <lineage>
        <taxon>Bacteria</taxon>
        <taxon>Pseudomonadati</taxon>
        <taxon>Pseudomonadota</taxon>
        <taxon>Betaproteobacteria</taxon>
        <taxon>Burkholderiales</taxon>
        <taxon>Alcaligenaceae</taxon>
    </lineage>
</organism>
<dbReference type="PANTHER" id="PTHR11236:SF50">
    <property type="entry name" value="AMINODEOXYCHORISMATE SYNTHASE COMPONENT 1"/>
    <property type="match status" value="1"/>
</dbReference>
<accession>V8QS62</accession>
<comment type="caution">
    <text evidence="2">The sequence shown here is derived from an EMBL/GenBank/DDBJ whole genome shotgun (WGS) entry which is preliminary data.</text>
</comment>
<dbReference type="InterPro" id="IPR005802">
    <property type="entry name" value="ADC_synth_comp_1"/>
</dbReference>
<dbReference type="HOGENOM" id="CLU_006493_1_2_4"/>
<dbReference type="STRING" id="1424334.W822_08230"/>
<dbReference type="PANTHER" id="PTHR11236">
    <property type="entry name" value="AMINOBENZOATE/ANTHRANILATE SYNTHASE"/>
    <property type="match status" value="1"/>
</dbReference>
<gene>
    <name evidence="2" type="ORF">W822_08230</name>
</gene>
<dbReference type="AlphaFoldDB" id="V8QS62"/>
<dbReference type="PRINTS" id="PR00095">
    <property type="entry name" value="ANTSNTHASEI"/>
</dbReference>
<proteinExistence type="predicted"/>
<dbReference type="InterPro" id="IPR015890">
    <property type="entry name" value="Chorismate_C"/>
</dbReference>
<dbReference type="Proteomes" id="UP000018733">
    <property type="component" value="Unassembled WGS sequence"/>
</dbReference>
<dbReference type="GO" id="GO:0009396">
    <property type="term" value="P:folic acid-containing compound biosynthetic process"/>
    <property type="evidence" value="ECO:0007669"/>
    <property type="project" value="InterPro"/>
</dbReference>
<dbReference type="GO" id="GO:0000162">
    <property type="term" value="P:L-tryptophan biosynthetic process"/>
    <property type="evidence" value="ECO:0007669"/>
    <property type="project" value="TreeGrafter"/>
</dbReference>
<dbReference type="eggNOG" id="COG0147">
    <property type="taxonomic scope" value="Bacteria"/>
</dbReference>
<sequence>MKQQQSKGKWIVLVLSYELGYALEPNSRHGHARRNALDIPQDHRCWPLLTALVFNKRHVVSALSPVPVSQPLFSMVKPGVTAEHYQQTILNIKQWLARGDGYQINYTFPLQVQSQHQPLMIYRNILHQHPTRYAAYIDLEDRQILSFSPALFLEKKGPWLRTRPMKGTAPRYADPLKGAQSRQGLADSIKNRAENCMIVDLLRNDLGRIVVSGSVAVEKLFEIERYESIWTMTSTIRANVGDASLATILRALFPCGSVTGAPKIAAMRYISELEAQPRGIYCGSIGWLAPNGDMQLNVAIRTLVMNGQTGVYGVGGGIVMDSDPLEEWHECQWKSRVLSTDTRGWI</sequence>
<reference evidence="2 3" key="1">
    <citation type="journal article" date="2014" name="Genome Announc.">
        <title>Draft Genome Sequence of Advenella kashmirensis Strain W13003, a Polycyclic Aromatic Hydrocarbon-Degrading Bacterium.</title>
        <authorList>
            <person name="Wang X."/>
            <person name="Jin D."/>
            <person name="Zhou L."/>
            <person name="Wu L."/>
            <person name="An W."/>
            <person name="Zhao L."/>
        </authorList>
    </citation>
    <scope>NUCLEOTIDE SEQUENCE [LARGE SCALE GENOMIC DNA]</scope>
    <source>
        <strain evidence="2 3">W13003</strain>
    </source>
</reference>
<dbReference type="Gene3D" id="3.60.120.10">
    <property type="entry name" value="Anthranilate synthase"/>
    <property type="match status" value="1"/>
</dbReference>
<evidence type="ECO:0000313" key="2">
    <source>
        <dbReference type="EMBL" id="ETF02816.1"/>
    </source>
</evidence>